<keyword evidence="6 11" id="KW-0472">Membrane</keyword>
<keyword evidence="2" id="KW-1003">Cell membrane</keyword>
<reference evidence="13 14" key="1">
    <citation type="journal article" date="2018" name="Nat. Ecol. Evol.">
        <title>Shark genomes provide insights into elasmobranch evolution and the origin of vertebrates.</title>
        <authorList>
            <person name="Hara Y"/>
            <person name="Yamaguchi K"/>
            <person name="Onimaru K"/>
            <person name="Kadota M"/>
            <person name="Koyanagi M"/>
            <person name="Keeley SD"/>
            <person name="Tatsumi K"/>
            <person name="Tanaka K"/>
            <person name="Motone F"/>
            <person name="Kageyama Y"/>
            <person name="Nozu R"/>
            <person name="Adachi N"/>
            <person name="Nishimura O"/>
            <person name="Nakagawa R"/>
            <person name="Tanegashima C"/>
            <person name="Kiyatake I"/>
            <person name="Matsumoto R"/>
            <person name="Murakumo K"/>
            <person name="Nishida K"/>
            <person name="Terakita A"/>
            <person name="Kuratani S"/>
            <person name="Sato K"/>
            <person name="Hyodo S Kuraku.S."/>
        </authorList>
    </citation>
    <scope>NUCLEOTIDE SEQUENCE [LARGE SCALE GENOMIC DNA]</scope>
</reference>
<evidence type="ECO:0000256" key="4">
    <source>
        <dbReference type="ARBA" id="ARBA00022729"/>
    </source>
</evidence>
<comment type="subcellular location">
    <subcellularLocation>
        <location evidence="1">Cell membrane</location>
    </subcellularLocation>
</comment>
<keyword evidence="11" id="KW-1133">Transmembrane helix</keyword>
<evidence type="ECO:0000313" key="14">
    <source>
        <dbReference type="Proteomes" id="UP000287033"/>
    </source>
</evidence>
<keyword evidence="14" id="KW-1185">Reference proteome</keyword>
<dbReference type="Gene3D" id="2.10.25.10">
    <property type="entry name" value="Laminin"/>
    <property type="match status" value="1"/>
</dbReference>
<dbReference type="SUPFAM" id="SSF57196">
    <property type="entry name" value="EGF/Laminin"/>
    <property type="match status" value="1"/>
</dbReference>
<organism evidence="13 14">
    <name type="scientific">Chiloscyllium punctatum</name>
    <name type="common">Brownbanded bambooshark</name>
    <name type="synonym">Hemiscyllium punctatum</name>
    <dbReference type="NCBI Taxonomy" id="137246"/>
    <lineage>
        <taxon>Eukaryota</taxon>
        <taxon>Metazoa</taxon>
        <taxon>Chordata</taxon>
        <taxon>Craniata</taxon>
        <taxon>Vertebrata</taxon>
        <taxon>Chondrichthyes</taxon>
        <taxon>Elasmobranchii</taxon>
        <taxon>Galeomorphii</taxon>
        <taxon>Galeoidea</taxon>
        <taxon>Orectolobiformes</taxon>
        <taxon>Hemiscylliidae</taxon>
        <taxon>Chiloscyllium</taxon>
    </lineage>
</organism>
<feature type="compositionally biased region" description="Polar residues" evidence="10">
    <location>
        <begin position="211"/>
        <end position="223"/>
    </location>
</feature>
<evidence type="ECO:0000256" key="8">
    <source>
        <dbReference type="ARBA" id="ARBA00023180"/>
    </source>
</evidence>
<evidence type="ECO:0000313" key="13">
    <source>
        <dbReference type="EMBL" id="GCC21992.1"/>
    </source>
</evidence>
<dbReference type="InterPro" id="IPR000742">
    <property type="entry name" value="EGF"/>
</dbReference>
<evidence type="ECO:0000256" key="10">
    <source>
        <dbReference type="SAM" id="MobiDB-lite"/>
    </source>
</evidence>
<evidence type="ECO:0000256" key="3">
    <source>
        <dbReference type="ARBA" id="ARBA00022536"/>
    </source>
</evidence>
<gene>
    <name evidence="13" type="ORF">chiPu_0000376</name>
</gene>
<name>A0A401RV43_CHIPU</name>
<evidence type="ECO:0000256" key="7">
    <source>
        <dbReference type="ARBA" id="ARBA00023157"/>
    </source>
</evidence>
<accession>A0A401RV43</accession>
<dbReference type="OrthoDB" id="8938333at2759"/>
<feature type="domain" description="EGF-like" evidence="12">
    <location>
        <begin position="21"/>
        <end position="61"/>
    </location>
</feature>
<evidence type="ECO:0000256" key="5">
    <source>
        <dbReference type="ARBA" id="ARBA00022737"/>
    </source>
</evidence>
<dbReference type="PANTHER" id="PTHR24037">
    <property type="entry name" value="HEART DEVELOPMENT PROTEIN WITH EGF-LIKE DOMAINS 1"/>
    <property type="match status" value="1"/>
</dbReference>
<dbReference type="EMBL" id="BEZZ01000005">
    <property type="protein sequence ID" value="GCC21992.1"/>
    <property type="molecule type" value="Genomic_DNA"/>
</dbReference>
<dbReference type="PANTHER" id="PTHR24037:SF10">
    <property type="entry name" value="MUCIN-13"/>
    <property type="match status" value="1"/>
</dbReference>
<feature type="transmembrane region" description="Helical" evidence="11">
    <location>
        <begin position="137"/>
        <end position="156"/>
    </location>
</feature>
<dbReference type="GO" id="GO:0005886">
    <property type="term" value="C:plasma membrane"/>
    <property type="evidence" value="ECO:0007669"/>
    <property type="project" value="UniProtKB-SubCell"/>
</dbReference>
<dbReference type="Proteomes" id="UP000287033">
    <property type="component" value="Unassembled WGS sequence"/>
</dbReference>
<comment type="caution">
    <text evidence="13">The sequence shown here is derived from an EMBL/GenBank/DDBJ whole genome shotgun (WGS) entry which is preliminary data.</text>
</comment>
<feature type="region of interest" description="Disordered" evidence="10">
    <location>
        <begin position="201"/>
        <end position="231"/>
    </location>
</feature>
<keyword evidence="4" id="KW-0732">Signal</keyword>
<evidence type="ECO:0000256" key="9">
    <source>
        <dbReference type="PROSITE-ProRule" id="PRU00076"/>
    </source>
</evidence>
<keyword evidence="7" id="KW-1015">Disulfide bond</keyword>
<dbReference type="CDD" id="cd00054">
    <property type="entry name" value="EGF_CA"/>
    <property type="match status" value="1"/>
</dbReference>
<keyword evidence="3 9" id="KW-0245">EGF-like domain</keyword>
<keyword evidence="11" id="KW-0812">Transmembrane</keyword>
<evidence type="ECO:0000256" key="1">
    <source>
        <dbReference type="ARBA" id="ARBA00004236"/>
    </source>
</evidence>
<proteinExistence type="predicted"/>
<dbReference type="STRING" id="137246.A0A401RV43"/>
<evidence type="ECO:0000256" key="11">
    <source>
        <dbReference type="SAM" id="Phobius"/>
    </source>
</evidence>
<sequence length="231" mass="26360">MKTFFLKSAEVHAWYSTIVLLESSCASNPCRDNATCVELYLSYTCDCGFNFYYDYTDDSCKEGKSFGGELTMKFEFDPAMMDKTSKEYKELEENVINIFNKSLFSLEGYEETKILEVSCPFGYGGIDCNDAFQLSTVVIGVIAGVIIISMTIGLIYTSIRLKDAKYDEGQPLVNEAKEGSSTMIPRINMGNDPMMMNRLTTRDNDEKSDQKGWNTYDNPTMENEYSRKRYY</sequence>
<feature type="compositionally biased region" description="Basic and acidic residues" evidence="10">
    <location>
        <begin position="201"/>
        <end position="210"/>
    </location>
</feature>
<dbReference type="PROSITE" id="PS50026">
    <property type="entry name" value="EGF_3"/>
    <property type="match status" value="1"/>
</dbReference>
<keyword evidence="8" id="KW-0325">Glycoprotein</keyword>
<evidence type="ECO:0000259" key="12">
    <source>
        <dbReference type="PROSITE" id="PS50026"/>
    </source>
</evidence>
<keyword evidence="5" id="KW-0677">Repeat</keyword>
<comment type="caution">
    <text evidence="9">Lacks conserved residue(s) required for the propagation of feature annotation.</text>
</comment>
<evidence type="ECO:0000256" key="6">
    <source>
        <dbReference type="ARBA" id="ARBA00023136"/>
    </source>
</evidence>
<protein>
    <recommendedName>
        <fullName evidence="12">EGF-like domain-containing protein</fullName>
    </recommendedName>
</protein>
<dbReference type="AlphaFoldDB" id="A0A401RV43"/>
<evidence type="ECO:0000256" key="2">
    <source>
        <dbReference type="ARBA" id="ARBA00022475"/>
    </source>
</evidence>